<dbReference type="InterPro" id="IPR051088">
    <property type="entry name" value="PTS_Sugar-EIIC/EIIB"/>
</dbReference>
<dbReference type="PANTHER" id="PTHR33989">
    <property type="match status" value="1"/>
</dbReference>
<protein>
    <submittedName>
        <fullName evidence="2">Cellobiose pts, eiic</fullName>
    </submittedName>
</protein>
<keyword evidence="1" id="KW-0812">Transmembrane</keyword>
<dbReference type="Proteomes" id="UP000050909">
    <property type="component" value="Unassembled WGS sequence"/>
</dbReference>
<keyword evidence="1" id="KW-0472">Membrane</keyword>
<reference evidence="2 3" key="1">
    <citation type="journal article" date="2015" name="Genome Announc.">
        <title>Expanding the biotechnology potential of lactobacilli through comparative genomics of 213 strains and associated genera.</title>
        <authorList>
            <person name="Sun Z."/>
            <person name="Harris H.M."/>
            <person name="McCann A."/>
            <person name="Guo C."/>
            <person name="Argimon S."/>
            <person name="Zhang W."/>
            <person name="Yang X."/>
            <person name="Jeffery I.B."/>
            <person name="Cooney J.C."/>
            <person name="Kagawa T.F."/>
            <person name="Liu W."/>
            <person name="Song Y."/>
            <person name="Salvetti E."/>
            <person name="Wrobel A."/>
            <person name="Rasinkangas P."/>
            <person name="Parkhill J."/>
            <person name="Rea M.C."/>
            <person name="O'Sullivan O."/>
            <person name="Ritari J."/>
            <person name="Douillard F.P."/>
            <person name="Paul Ross R."/>
            <person name="Yang R."/>
            <person name="Briner A.E."/>
            <person name="Felis G.E."/>
            <person name="de Vos W.M."/>
            <person name="Barrangou R."/>
            <person name="Klaenhammer T.R."/>
            <person name="Caufield P.W."/>
            <person name="Cui Y."/>
            <person name="Zhang H."/>
            <person name="O'Toole P.W."/>
        </authorList>
    </citation>
    <scope>NUCLEOTIDE SEQUENCE [LARGE SCALE GENOMIC DNA]</scope>
    <source>
        <strain evidence="2 3">DSM 20534</strain>
    </source>
</reference>
<keyword evidence="3" id="KW-1185">Reference proteome</keyword>
<dbReference type="PATRIC" id="fig|1423722.3.peg.649"/>
<feature type="transmembrane region" description="Helical" evidence="1">
    <location>
        <begin position="12"/>
        <end position="34"/>
    </location>
</feature>
<dbReference type="PANTHER" id="PTHR33989:SF4">
    <property type="entry name" value="PTS SYSTEM N,N'-DIACETYLCHITOBIOSE-SPECIFIC EIIC COMPONENT"/>
    <property type="match status" value="1"/>
</dbReference>
<organism evidence="2 3">
    <name type="scientific">Amylolactobacillus amylotrophicus DSM 20534</name>
    <dbReference type="NCBI Taxonomy" id="1423722"/>
    <lineage>
        <taxon>Bacteria</taxon>
        <taxon>Bacillati</taxon>
        <taxon>Bacillota</taxon>
        <taxon>Bacilli</taxon>
        <taxon>Lactobacillales</taxon>
        <taxon>Lactobacillaceae</taxon>
        <taxon>Amylolactobacillus</taxon>
    </lineage>
</organism>
<evidence type="ECO:0000313" key="3">
    <source>
        <dbReference type="Proteomes" id="UP000050909"/>
    </source>
</evidence>
<sequence>MAGSKWLVALRDAFISIMPATMAGAVATLLNALVRDIPNQFGWNGFVDAMQPLIGVNAQVWTGSLAVLGLIFSFTFGYQLSVQCRIEPITGGIVTLGTFLMTLPQGYKVQLTESLSKKSMDIITASGATVDKASISGWGFFNFN</sequence>
<accession>A0A0R1GRL8</accession>
<dbReference type="GO" id="GO:0005886">
    <property type="term" value="C:plasma membrane"/>
    <property type="evidence" value="ECO:0007669"/>
    <property type="project" value="TreeGrafter"/>
</dbReference>
<dbReference type="AlphaFoldDB" id="A0A0R1GRL8"/>
<proteinExistence type="predicted"/>
<comment type="caution">
    <text evidence="2">The sequence shown here is derived from an EMBL/GenBank/DDBJ whole genome shotgun (WGS) entry which is preliminary data.</text>
</comment>
<gene>
    <name evidence="2" type="ORF">FC62_GL000637</name>
</gene>
<keyword evidence="1" id="KW-1133">Transmembrane helix</keyword>
<evidence type="ECO:0000256" key="1">
    <source>
        <dbReference type="SAM" id="Phobius"/>
    </source>
</evidence>
<dbReference type="EMBL" id="AZCV01000012">
    <property type="protein sequence ID" value="KRK36623.1"/>
    <property type="molecule type" value="Genomic_DNA"/>
</dbReference>
<feature type="transmembrane region" description="Helical" evidence="1">
    <location>
        <begin position="54"/>
        <end position="76"/>
    </location>
</feature>
<evidence type="ECO:0000313" key="2">
    <source>
        <dbReference type="EMBL" id="KRK36623.1"/>
    </source>
</evidence>
<name>A0A0R1GRL8_9LACO</name>
<dbReference type="GO" id="GO:1902815">
    <property type="term" value="P:N,N'-diacetylchitobiose import"/>
    <property type="evidence" value="ECO:0007669"/>
    <property type="project" value="TreeGrafter"/>
</dbReference>